<name>A0ABV9JGV4_9GAMM</name>
<gene>
    <name evidence="2" type="ORF">ACFO3I_01425</name>
</gene>
<dbReference type="RefSeq" id="WP_377331138.1">
    <property type="nucleotide sequence ID" value="NZ_JBHSGB010000001.1"/>
</dbReference>
<keyword evidence="3" id="KW-1185">Reference proteome</keyword>
<accession>A0ABV9JGV4</accession>
<dbReference type="InterPro" id="IPR002591">
    <property type="entry name" value="Phosphodiest/P_Trfase"/>
</dbReference>
<reference evidence="3" key="1">
    <citation type="journal article" date="2019" name="Int. J. Syst. Evol. Microbiol.">
        <title>The Global Catalogue of Microorganisms (GCM) 10K type strain sequencing project: providing services to taxonomists for standard genome sequencing and annotation.</title>
        <authorList>
            <consortium name="The Broad Institute Genomics Platform"/>
            <consortium name="The Broad Institute Genome Sequencing Center for Infectious Disease"/>
            <person name="Wu L."/>
            <person name="Ma J."/>
        </authorList>
    </citation>
    <scope>NUCLEOTIDE SEQUENCE [LARGE SCALE GENOMIC DNA]</scope>
    <source>
        <strain evidence="3">DT28</strain>
    </source>
</reference>
<dbReference type="Pfam" id="PF01663">
    <property type="entry name" value="Phosphodiest"/>
    <property type="match status" value="1"/>
</dbReference>
<feature type="signal peptide" evidence="1">
    <location>
        <begin position="1"/>
        <end position="18"/>
    </location>
</feature>
<dbReference type="Gene3D" id="3.40.720.10">
    <property type="entry name" value="Alkaline Phosphatase, subunit A"/>
    <property type="match status" value="1"/>
</dbReference>
<keyword evidence="1" id="KW-0732">Signal</keyword>
<dbReference type="EMBL" id="JBHSGB010000001">
    <property type="protein sequence ID" value="MFC4653676.1"/>
    <property type="molecule type" value="Genomic_DNA"/>
</dbReference>
<protein>
    <submittedName>
        <fullName evidence="2">Alkaline phosphatase family protein</fullName>
    </submittedName>
</protein>
<feature type="chain" id="PRO_5045574006" evidence="1">
    <location>
        <begin position="19"/>
        <end position="372"/>
    </location>
</feature>
<proteinExistence type="predicted"/>
<dbReference type="InterPro" id="IPR017850">
    <property type="entry name" value="Alkaline_phosphatase_core_sf"/>
</dbReference>
<sequence>MRYWFLCALLCCSTMTLAGNKVVLVSLDGVRWQEVFGGSDPQLIVSPAYVKQPQLIHTYSPGHAEQLMPFLHQTVAKHGVLAGDRNKNSSVSVTNPAQVSYPGYQELLAGFADPKLLSNADIPNPNPTVLEWLATEQARQVAVFGSWQLLPQILNTARSGLLVNAGFMPLQQLHTERVQYLNELQQKTPASFATVRPDIFTQEFALEYLRQKQPDVLYIALGEADDFAHQQQYDRYLQAIHHHDAFLAELWRTLQNLPAYRNQTTLLISTDHGRGLAEQWHRHGQTAALPGYPAPEGVPGSEQIWYAALGPGVPAAGLVQGEFQQGQLAATLAASLGLDYRAAQPKAAAALEFNSQFQLASDTAPAADHQGP</sequence>
<evidence type="ECO:0000313" key="3">
    <source>
        <dbReference type="Proteomes" id="UP001595962"/>
    </source>
</evidence>
<dbReference type="Proteomes" id="UP001595962">
    <property type="component" value="Unassembled WGS sequence"/>
</dbReference>
<comment type="caution">
    <text evidence="2">The sequence shown here is derived from an EMBL/GenBank/DDBJ whole genome shotgun (WGS) entry which is preliminary data.</text>
</comment>
<evidence type="ECO:0000256" key="1">
    <source>
        <dbReference type="SAM" id="SignalP"/>
    </source>
</evidence>
<evidence type="ECO:0000313" key="2">
    <source>
        <dbReference type="EMBL" id="MFC4653676.1"/>
    </source>
</evidence>
<dbReference type="SUPFAM" id="SSF53649">
    <property type="entry name" value="Alkaline phosphatase-like"/>
    <property type="match status" value="1"/>
</dbReference>
<organism evidence="2 3">
    <name type="scientific">Rheinheimera marina</name>
    <dbReference type="NCBI Taxonomy" id="1774958"/>
    <lineage>
        <taxon>Bacteria</taxon>
        <taxon>Pseudomonadati</taxon>
        <taxon>Pseudomonadota</taxon>
        <taxon>Gammaproteobacteria</taxon>
        <taxon>Chromatiales</taxon>
        <taxon>Chromatiaceae</taxon>
        <taxon>Rheinheimera</taxon>
    </lineage>
</organism>